<keyword evidence="4" id="KW-1185">Reference proteome</keyword>
<dbReference type="Proteomes" id="UP000059680">
    <property type="component" value="Chromosome 11"/>
</dbReference>
<feature type="compositionally biased region" description="Low complexity" evidence="1">
    <location>
        <begin position="42"/>
        <end position="53"/>
    </location>
</feature>
<accession>A0A0P0Y5I0</accession>
<dbReference type="KEGG" id="dosa:Os11g0685200"/>
<evidence type="ECO:0000313" key="2">
    <source>
        <dbReference type="EMBL" id="BAT15269.1"/>
    </source>
</evidence>
<feature type="region of interest" description="Disordered" evidence="1">
    <location>
        <begin position="40"/>
        <end position="91"/>
    </location>
</feature>
<feature type="compositionally biased region" description="Basic and acidic residues" evidence="1">
    <location>
        <begin position="78"/>
        <end position="91"/>
    </location>
</feature>
<dbReference type="EMBL" id="AP014967">
    <property type="protein sequence ID" value="BAT15269.1"/>
    <property type="molecule type" value="Genomic_DNA"/>
</dbReference>
<reference evidence="2 4" key="5">
    <citation type="journal article" date="2013" name="Rice">
        <title>Improvement of the Oryza sativa Nipponbare reference genome using next generation sequence and optical map data.</title>
        <authorList>
            <person name="Kawahara Y."/>
            <person name="de la Bastide M."/>
            <person name="Hamilton J.P."/>
            <person name="Kanamori H."/>
            <person name="McCombie W.R."/>
            <person name="Ouyang S."/>
            <person name="Schwartz D.C."/>
            <person name="Tanaka T."/>
            <person name="Wu J."/>
            <person name="Zhou S."/>
            <person name="Childs K.L."/>
            <person name="Davidson R.M."/>
            <person name="Lin H."/>
            <person name="Quesada-Ocampo L."/>
            <person name="Vaillancourt B."/>
            <person name="Sakai H."/>
            <person name="Lee S.S."/>
            <person name="Kim J."/>
            <person name="Numa H."/>
            <person name="Itoh T."/>
            <person name="Buell C.R."/>
            <person name="Matsumoto T."/>
        </authorList>
    </citation>
    <scope>NUCLEOTIDE SEQUENCE [LARGE SCALE GENOMIC DNA]</scope>
    <source>
        <strain evidence="4">cv. Nipponbare</strain>
    </source>
</reference>
<evidence type="ECO:0000313" key="4">
    <source>
        <dbReference type="Proteomes" id="UP000059680"/>
    </source>
</evidence>
<dbReference type="Proteomes" id="UP000007752">
    <property type="component" value="Chromosome 10"/>
</dbReference>
<protein>
    <submittedName>
        <fullName evidence="2">Os11g0685200 protein</fullName>
    </submittedName>
</protein>
<name>A0A0P0Y5I0_ORYSJ</name>
<reference evidence="2" key="4">
    <citation type="journal article" date="2013" name="Plant Cell Physiol.">
        <title>Rice Annotation Project Database (RAP-DB): an integrative and interactive database for rice genomics.</title>
        <authorList>
            <person name="Sakai H."/>
            <person name="Lee S.S."/>
            <person name="Tanaka T."/>
            <person name="Numa H."/>
            <person name="Kim J."/>
            <person name="Kawahara Y."/>
            <person name="Wakimoto H."/>
            <person name="Yang C.C."/>
            <person name="Iwamoto M."/>
            <person name="Abe T."/>
            <person name="Yamada Y."/>
            <person name="Muto A."/>
            <person name="Inokuchi H."/>
            <person name="Ikemura T."/>
            <person name="Matsumoto T."/>
            <person name="Sasaki T."/>
            <person name="Itoh T."/>
        </authorList>
    </citation>
    <scope>NUCLEOTIDE SEQUENCE</scope>
</reference>
<sequence length="91" mass="10032">MRRAAWISPRHGRRPLFSFCARHSDNDGHADHVSELVAALNSSPSPSPFSSFPGRRRPVTTMAARASRRGGGESPDLVGRRPDSERKQPDL</sequence>
<dbReference type="STRING" id="39947.Q0IR32"/>
<reference evidence="3" key="3">
    <citation type="submission" date="2008-12" db="EMBL/GenBank/DDBJ databases">
        <title>Improved gene annotation of the rice (Oryza sativa) genomes.</title>
        <authorList>
            <person name="Wang J."/>
            <person name="Li R."/>
            <person name="Fan W."/>
            <person name="Huang Q."/>
            <person name="Zhang J."/>
            <person name="Zhou Y."/>
            <person name="Hu Y."/>
            <person name="Zi S."/>
            <person name="Li J."/>
            <person name="Ni P."/>
            <person name="Zheng H."/>
            <person name="Zhang Y."/>
            <person name="Zhao M."/>
            <person name="Hao Q."/>
            <person name="McDermott J."/>
            <person name="Samudrala R."/>
            <person name="Kristiansen K."/>
            <person name="Wong G.K.-S."/>
        </authorList>
    </citation>
    <scope>NUCLEOTIDE SEQUENCE</scope>
</reference>
<dbReference type="EMBL" id="CM000147">
    <property type="protein sequence ID" value="EEE50460.1"/>
    <property type="molecule type" value="Genomic_DNA"/>
</dbReference>
<dbReference type="PaxDb" id="39947-Q0IR32"/>
<evidence type="ECO:0000313" key="3">
    <source>
        <dbReference type="EMBL" id="EEE50460.1"/>
    </source>
</evidence>
<gene>
    <name evidence="2" type="ordered locus">Os11g0685200</name>
    <name evidence="3" type="ORF">OsJ_30487</name>
    <name evidence="2" type="ORF">OSNPB_110685200</name>
</gene>
<proteinExistence type="predicted"/>
<reference evidence="3" key="2">
    <citation type="journal article" date="2005" name="PLoS Biol.">
        <title>The genomes of Oryza sativa: a history of duplications.</title>
        <authorList>
            <person name="Yu J."/>
            <person name="Wang J."/>
            <person name="Lin W."/>
            <person name="Li S."/>
            <person name="Li H."/>
            <person name="Zhou J."/>
            <person name="Ni P."/>
            <person name="Dong W."/>
            <person name="Hu S."/>
            <person name="Zeng C."/>
            <person name="Zhang J."/>
            <person name="Zhang Y."/>
            <person name="Li R."/>
            <person name="Xu Z."/>
            <person name="Li S."/>
            <person name="Li X."/>
            <person name="Zheng H."/>
            <person name="Cong L."/>
            <person name="Lin L."/>
            <person name="Yin J."/>
            <person name="Geng J."/>
            <person name="Li G."/>
            <person name="Shi J."/>
            <person name="Liu J."/>
            <person name="Lv H."/>
            <person name="Li J."/>
            <person name="Wang J."/>
            <person name="Deng Y."/>
            <person name="Ran L."/>
            <person name="Shi X."/>
            <person name="Wang X."/>
            <person name="Wu Q."/>
            <person name="Li C."/>
            <person name="Ren X."/>
            <person name="Wang J."/>
            <person name="Wang X."/>
            <person name="Li D."/>
            <person name="Liu D."/>
            <person name="Zhang X."/>
            <person name="Ji Z."/>
            <person name="Zhao W."/>
            <person name="Sun Y."/>
            <person name="Zhang Z."/>
            <person name="Bao J."/>
            <person name="Han Y."/>
            <person name="Dong L."/>
            <person name="Ji J."/>
            <person name="Chen P."/>
            <person name="Wu S."/>
            <person name="Liu J."/>
            <person name="Xiao Y."/>
            <person name="Bu D."/>
            <person name="Tan J."/>
            <person name="Yang L."/>
            <person name="Ye C."/>
            <person name="Zhang J."/>
            <person name="Xu J."/>
            <person name="Zhou Y."/>
            <person name="Yu Y."/>
            <person name="Zhang B."/>
            <person name="Zhuang S."/>
            <person name="Wei H."/>
            <person name="Liu B."/>
            <person name="Lei M."/>
            <person name="Yu H."/>
            <person name="Li Y."/>
            <person name="Xu H."/>
            <person name="Wei S."/>
            <person name="He X."/>
            <person name="Fang L."/>
            <person name="Zhang Z."/>
            <person name="Zhang Y."/>
            <person name="Huang X."/>
            <person name="Su Z."/>
            <person name="Tong W."/>
            <person name="Li J."/>
            <person name="Tong Z."/>
            <person name="Li S."/>
            <person name="Ye J."/>
            <person name="Wang L."/>
            <person name="Fang L."/>
            <person name="Lei T."/>
            <person name="Chen C."/>
            <person name="Chen H."/>
            <person name="Xu Z."/>
            <person name="Li H."/>
            <person name="Huang H."/>
            <person name="Zhang F."/>
            <person name="Xu H."/>
            <person name="Li N."/>
            <person name="Zhao C."/>
            <person name="Li S."/>
            <person name="Dong L."/>
            <person name="Huang Y."/>
            <person name="Li L."/>
            <person name="Xi Y."/>
            <person name="Qi Q."/>
            <person name="Li W."/>
            <person name="Zhang B."/>
            <person name="Hu W."/>
            <person name="Zhang Y."/>
            <person name="Tian X."/>
            <person name="Jiao Y."/>
            <person name="Liang X."/>
            <person name="Jin J."/>
            <person name="Gao L."/>
            <person name="Zheng W."/>
            <person name="Hao B."/>
            <person name="Liu S."/>
            <person name="Wang W."/>
            <person name="Yuan L."/>
            <person name="Cao M."/>
            <person name="McDermott J."/>
            <person name="Samudrala R."/>
            <person name="Wang J."/>
            <person name="Wong G.K."/>
            <person name="Yang H."/>
        </authorList>
    </citation>
    <scope>NUCLEOTIDE SEQUENCE [LARGE SCALE GENOMIC DNA]</scope>
</reference>
<evidence type="ECO:0000256" key="1">
    <source>
        <dbReference type="SAM" id="MobiDB-lite"/>
    </source>
</evidence>
<dbReference type="HOGENOM" id="CLU_2430956_0_0_1"/>
<dbReference type="AlphaFoldDB" id="A0A0P0Y5I0"/>
<organism evidence="3">
    <name type="scientific">Oryza sativa subsp. japonica</name>
    <name type="common">Rice</name>
    <dbReference type="NCBI Taxonomy" id="39947"/>
    <lineage>
        <taxon>Eukaryota</taxon>
        <taxon>Viridiplantae</taxon>
        <taxon>Streptophyta</taxon>
        <taxon>Embryophyta</taxon>
        <taxon>Tracheophyta</taxon>
        <taxon>Spermatophyta</taxon>
        <taxon>Magnoliopsida</taxon>
        <taxon>Liliopsida</taxon>
        <taxon>Poales</taxon>
        <taxon>Poaceae</taxon>
        <taxon>BOP clade</taxon>
        <taxon>Oryzoideae</taxon>
        <taxon>Oryzeae</taxon>
        <taxon>Oryzinae</taxon>
        <taxon>Oryza</taxon>
        <taxon>Oryza sativa</taxon>
    </lineage>
</organism>
<reference evidence="2" key="6">
    <citation type="submission" date="2015-10" db="EMBL/GenBank/DDBJ databases">
        <authorList>
            <person name="Sakai H."/>
            <person name="Kawahara Y."/>
            <person name="Matsumoto T."/>
            <person name="Buell C.R."/>
            <person name="Itoh T."/>
        </authorList>
    </citation>
    <scope>NUCLEOTIDE SEQUENCE</scope>
</reference>
<accession>Q0IR32</accession>
<dbReference type="Gramene" id="Os11t0685200-01">
    <property type="protein sequence ID" value="Os11t0685200-01"/>
    <property type="gene ID" value="Os11g0685200"/>
</dbReference>
<reference evidence="4" key="1">
    <citation type="journal article" date="2005" name="Nature">
        <title>The map-based sequence of the rice genome.</title>
        <authorList>
            <consortium name="International rice genome sequencing project (IRGSP)"/>
            <person name="Matsumoto T."/>
            <person name="Wu J."/>
            <person name="Kanamori H."/>
            <person name="Katayose Y."/>
            <person name="Fujisawa M."/>
            <person name="Namiki N."/>
            <person name="Mizuno H."/>
            <person name="Yamamoto K."/>
            <person name="Antonio B.A."/>
            <person name="Baba T."/>
            <person name="Sakata K."/>
            <person name="Nagamura Y."/>
            <person name="Aoki H."/>
            <person name="Arikawa K."/>
            <person name="Arita K."/>
            <person name="Bito T."/>
            <person name="Chiden Y."/>
            <person name="Fujitsuka N."/>
            <person name="Fukunaka R."/>
            <person name="Hamada M."/>
            <person name="Harada C."/>
            <person name="Hayashi A."/>
            <person name="Hijishita S."/>
            <person name="Honda M."/>
            <person name="Hosokawa S."/>
            <person name="Ichikawa Y."/>
            <person name="Idonuma A."/>
            <person name="Iijima M."/>
            <person name="Ikeda M."/>
            <person name="Ikeno M."/>
            <person name="Ito K."/>
            <person name="Ito S."/>
            <person name="Ito T."/>
            <person name="Ito Y."/>
            <person name="Ito Y."/>
            <person name="Iwabuchi A."/>
            <person name="Kamiya K."/>
            <person name="Karasawa W."/>
            <person name="Kurita K."/>
            <person name="Katagiri S."/>
            <person name="Kikuta A."/>
            <person name="Kobayashi H."/>
            <person name="Kobayashi N."/>
            <person name="Machita K."/>
            <person name="Maehara T."/>
            <person name="Masukawa M."/>
            <person name="Mizubayashi T."/>
            <person name="Mukai Y."/>
            <person name="Nagasaki H."/>
            <person name="Nagata Y."/>
            <person name="Naito S."/>
            <person name="Nakashima M."/>
            <person name="Nakama Y."/>
            <person name="Nakamichi Y."/>
            <person name="Nakamura M."/>
            <person name="Meguro A."/>
            <person name="Negishi M."/>
            <person name="Ohta I."/>
            <person name="Ohta T."/>
            <person name="Okamoto M."/>
            <person name="Ono N."/>
            <person name="Saji S."/>
            <person name="Sakaguchi M."/>
            <person name="Sakai K."/>
            <person name="Shibata M."/>
            <person name="Shimokawa T."/>
            <person name="Song J."/>
            <person name="Takazaki Y."/>
            <person name="Terasawa K."/>
            <person name="Tsugane M."/>
            <person name="Tsuji K."/>
            <person name="Ueda S."/>
            <person name="Waki K."/>
            <person name="Yamagata H."/>
            <person name="Yamamoto M."/>
            <person name="Yamamoto S."/>
            <person name="Yamane H."/>
            <person name="Yoshiki S."/>
            <person name="Yoshihara R."/>
            <person name="Yukawa K."/>
            <person name="Zhong H."/>
            <person name="Yano M."/>
            <person name="Yuan Q."/>
            <person name="Ouyang S."/>
            <person name="Liu J."/>
            <person name="Jones K.M."/>
            <person name="Gansberger K."/>
            <person name="Moffat K."/>
            <person name="Hill J."/>
            <person name="Bera J."/>
            <person name="Fadrosh D."/>
            <person name="Jin S."/>
            <person name="Johri S."/>
            <person name="Kim M."/>
            <person name="Overton L."/>
            <person name="Reardon M."/>
            <person name="Tsitrin T."/>
            <person name="Vuong H."/>
            <person name="Weaver B."/>
            <person name="Ciecko A."/>
            <person name="Tallon L."/>
            <person name="Jackson J."/>
            <person name="Pai G."/>
            <person name="Aken S.V."/>
            <person name="Utterback T."/>
            <person name="Reidmuller S."/>
            <person name="Feldblyum T."/>
            <person name="Hsiao J."/>
            <person name="Zismann V."/>
            <person name="Iobst S."/>
            <person name="de Vazeille A.R."/>
            <person name="Buell C.R."/>
            <person name="Ying K."/>
            <person name="Li Y."/>
            <person name="Lu T."/>
            <person name="Huang Y."/>
            <person name="Zhao Q."/>
            <person name="Feng Q."/>
            <person name="Zhang L."/>
            <person name="Zhu J."/>
            <person name="Weng Q."/>
            <person name="Mu J."/>
            <person name="Lu Y."/>
            <person name="Fan D."/>
            <person name="Liu Y."/>
            <person name="Guan J."/>
            <person name="Zhang Y."/>
            <person name="Yu S."/>
            <person name="Liu X."/>
            <person name="Zhang Y."/>
            <person name="Hong G."/>
            <person name="Han B."/>
            <person name="Choisne N."/>
            <person name="Demange N."/>
            <person name="Orjeda G."/>
            <person name="Samain S."/>
            <person name="Cattolico L."/>
            <person name="Pelletier E."/>
            <person name="Couloux A."/>
            <person name="Segurens B."/>
            <person name="Wincker P."/>
            <person name="D'Hont A."/>
            <person name="Scarpelli C."/>
            <person name="Weissenbach J."/>
            <person name="Salanoubat M."/>
            <person name="Quetier F."/>
            <person name="Yu Y."/>
            <person name="Kim H.R."/>
            <person name="Rambo T."/>
            <person name="Currie J."/>
            <person name="Collura K."/>
            <person name="Luo M."/>
            <person name="Yang T."/>
            <person name="Ammiraju J.S.S."/>
            <person name="Engler F."/>
            <person name="Soderlund C."/>
            <person name="Wing R.A."/>
            <person name="Palmer L.E."/>
            <person name="de la Bastide M."/>
            <person name="Spiegel L."/>
            <person name="Nascimento L."/>
            <person name="Zutavern T."/>
            <person name="O'Shaughnessy A."/>
            <person name="Dike S."/>
            <person name="Dedhia N."/>
            <person name="Preston R."/>
            <person name="Balija V."/>
            <person name="McCombie W.R."/>
            <person name="Chow T."/>
            <person name="Chen H."/>
            <person name="Chung M."/>
            <person name="Chen C."/>
            <person name="Shaw J."/>
            <person name="Wu H."/>
            <person name="Hsiao K."/>
            <person name="Chao Y."/>
            <person name="Chu M."/>
            <person name="Cheng C."/>
            <person name="Hour A."/>
            <person name="Lee P."/>
            <person name="Lin S."/>
            <person name="Lin Y."/>
            <person name="Liou J."/>
            <person name="Liu S."/>
            <person name="Hsing Y."/>
            <person name="Raghuvanshi S."/>
            <person name="Mohanty A."/>
            <person name="Bharti A.K."/>
            <person name="Gaur A."/>
            <person name="Gupta V."/>
            <person name="Kumar D."/>
            <person name="Ravi V."/>
            <person name="Vij S."/>
            <person name="Kapur A."/>
            <person name="Khurana P."/>
            <person name="Khurana P."/>
            <person name="Khurana J.P."/>
            <person name="Tyagi A.K."/>
            <person name="Gaikwad K."/>
            <person name="Singh A."/>
            <person name="Dalal V."/>
            <person name="Srivastava S."/>
            <person name="Dixit A."/>
            <person name="Pal A.K."/>
            <person name="Ghazi I.A."/>
            <person name="Yadav M."/>
            <person name="Pandit A."/>
            <person name="Bhargava A."/>
            <person name="Sureshbabu K."/>
            <person name="Batra K."/>
            <person name="Sharma T.R."/>
            <person name="Mohapatra T."/>
            <person name="Singh N.K."/>
            <person name="Messing J."/>
            <person name="Nelson A.B."/>
            <person name="Fuks G."/>
            <person name="Kavchok S."/>
            <person name="Keizer G."/>
            <person name="Linton E."/>
            <person name="Llaca V."/>
            <person name="Song R."/>
            <person name="Tanyolac B."/>
            <person name="Young S."/>
            <person name="Ho-Il K."/>
            <person name="Hahn J.H."/>
            <person name="Sangsakoo G."/>
            <person name="Vanavichit A."/>
            <person name="de Mattos Luiz.A.T."/>
            <person name="Zimmer P.D."/>
            <person name="Malone G."/>
            <person name="Dellagostin O."/>
            <person name="de Oliveira A.C."/>
            <person name="Bevan M."/>
            <person name="Bancroft I."/>
            <person name="Minx P."/>
            <person name="Cordum H."/>
            <person name="Wilson R."/>
            <person name="Cheng Z."/>
            <person name="Jin W."/>
            <person name="Jiang J."/>
            <person name="Leong S.A."/>
            <person name="Iwama H."/>
            <person name="Gojobori T."/>
            <person name="Itoh T."/>
            <person name="Niimura Y."/>
            <person name="Fujii Y."/>
            <person name="Habara T."/>
            <person name="Sakai H."/>
            <person name="Sato Y."/>
            <person name="Wilson G."/>
            <person name="Kumar K."/>
            <person name="McCouch S."/>
            <person name="Juretic N."/>
            <person name="Hoen D."/>
            <person name="Wright S."/>
            <person name="Bruskiewich R."/>
            <person name="Bureau T."/>
            <person name="Miyao A."/>
            <person name="Hirochika H."/>
            <person name="Nishikawa T."/>
            <person name="Kadowaki K."/>
            <person name="Sugiura M."/>
            <person name="Burr B."/>
            <person name="Sasaki T."/>
        </authorList>
    </citation>
    <scope>NUCLEOTIDE SEQUENCE [LARGE SCALE GENOMIC DNA]</scope>
    <source>
        <strain evidence="4">cv. Nipponbare</strain>
    </source>
</reference>